<feature type="transmembrane region" description="Helical" evidence="10">
    <location>
        <begin position="273"/>
        <end position="294"/>
    </location>
</feature>
<evidence type="ECO:0000256" key="4">
    <source>
        <dbReference type="ARBA" id="ARBA00021008"/>
    </source>
</evidence>
<feature type="transmembrane region" description="Helical" evidence="10">
    <location>
        <begin position="63"/>
        <end position="84"/>
    </location>
</feature>
<dbReference type="Pfam" id="PF00361">
    <property type="entry name" value="Proton_antipo_M"/>
    <property type="match status" value="1"/>
</dbReference>
<evidence type="ECO:0000256" key="10">
    <source>
        <dbReference type="SAM" id="Phobius"/>
    </source>
</evidence>
<keyword evidence="6 10" id="KW-1133">Transmembrane helix</keyword>
<name>A0A060RCP8_BLAAD</name>
<evidence type="ECO:0000256" key="6">
    <source>
        <dbReference type="ARBA" id="ARBA00022989"/>
    </source>
</evidence>
<evidence type="ECO:0000313" key="12">
    <source>
        <dbReference type="EMBL" id="CDN40857.1"/>
    </source>
</evidence>
<dbReference type="InterPro" id="IPR001750">
    <property type="entry name" value="ND/Mrp_TM"/>
</dbReference>
<accession>A0A060RCP8</accession>
<dbReference type="EC" id="7.1.1.2" evidence="3"/>
<dbReference type="EMBL" id="HG937690">
    <property type="protein sequence ID" value="CDN40857.1"/>
    <property type="molecule type" value="Genomic_DNA"/>
</dbReference>
<dbReference type="GO" id="GO:0008137">
    <property type="term" value="F:NADH dehydrogenase (ubiquinone) activity"/>
    <property type="evidence" value="ECO:0007669"/>
    <property type="project" value="UniProtKB-EC"/>
</dbReference>
<gene>
    <name evidence="12" type="primary">nd2</name>
    <name evidence="12" type="ORF">GNLVRS02_ARAD0ZZ00990g</name>
</gene>
<reference evidence="12" key="1">
    <citation type="submission" date="2014-02" db="EMBL/GenBank/DDBJ databases">
        <authorList>
            <person name="Genoscope - CEA"/>
        </authorList>
    </citation>
    <scope>NUCLEOTIDE SEQUENCE</scope>
    <source>
        <strain evidence="12">LS3</strain>
    </source>
</reference>
<evidence type="ECO:0000256" key="7">
    <source>
        <dbReference type="ARBA" id="ARBA00023136"/>
    </source>
</evidence>
<comment type="similarity">
    <text evidence="2">Belongs to the complex I subunit 2 family.</text>
</comment>
<feature type="transmembrane region" description="Helical" evidence="10">
    <location>
        <begin position="154"/>
        <end position="178"/>
    </location>
</feature>
<dbReference type="GO" id="GO:0016020">
    <property type="term" value="C:membrane"/>
    <property type="evidence" value="ECO:0007669"/>
    <property type="project" value="UniProtKB-SubCell"/>
</dbReference>
<evidence type="ECO:0000256" key="5">
    <source>
        <dbReference type="ARBA" id="ARBA00022692"/>
    </source>
</evidence>
<feature type="transmembrane region" description="Helical" evidence="10">
    <location>
        <begin position="96"/>
        <end position="118"/>
    </location>
</feature>
<geneLocation type="mitochondrion" evidence="12"/>
<feature type="transmembrane region" description="Helical" evidence="10">
    <location>
        <begin position="124"/>
        <end position="142"/>
    </location>
</feature>
<comment type="subcellular location">
    <subcellularLocation>
        <location evidence="1">Membrane</location>
        <topology evidence="1">Multi-pass membrane protein</topology>
    </subcellularLocation>
</comment>
<feature type="transmembrane region" description="Helical" evidence="10">
    <location>
        <begin position="301"/>
        <end position="319"/>
    </location>
</feature>
<feature type="transmembrane region" description="Helical" evidence="10">
    <location>
        <begin position="419"/>
        <end position="438"/>
    </location>
</feature>
<feature type="domain" description="NADH:quinone oxidoreductase/Mrp antiporter transmembrane" evidence="11">
    <location>
        <begin position="120"/>
        <end position="433"/>
    </location>
</feature>
<keyword evidence="12" id="KW-0496">Mitochondrion</keyword>
<evidence type="ECO:0000256" key="3">
    <source>
        <dbReference type="ARBA" id="ARBA00012944"/>
    </source>
</evidence>
<evidence type="ECO:0000256" key="2">
    <source>
        <dbReference type="ARBA" id="ARBA00007012"/>
    </source>
</evidence>
<dbReference type="PANTHER" id="PTHR22773">
    <property type="entry name" value="NADH DEHYDROGENASE"/>
    <property type="match status" value="1"/>
</dbReference>
<feature type="transmembrane region" description="Helical" evidence="10">
    <location>
        <begin position="489"/>
        <end position="512"/>
    </location>
</feature>
<proteinExistence type="inferred from homology"/>
<comment type="catalytic activity">
    <reaction evidence="9">
        <text>a ubiquinone + NADH + 5 H(+)(in) = a ubiquinol + NAD(+) + 4 H(+)(out)</text>
        <dbReference type="Rhea" id="RHEA:29091"/>
        <dbReference type="Rhea" id="RHEA-COMP:9565"/>
        <dbReference type="Rhea" id="RHEA-COMP:9566"/>
        <dbReference type="ChEBI" id="CHEBI:15378"/>
        <dbReference type="ChEBI" id="CHEBI:16389"/>
        <dbReference type="ChEBI" id="CHEBI:17976"/>
        <dbReference type="ChEBI" id="CHEBI:57540"/>
        <dbReference type="ChEBI" id="CHEBI:57945"/>
        <dbReference type="EC" id="7.1.1.2"/>
    </reaction>
</comment>
<evidence type="ECO:0000256" key="1">
    <source>
        <dbReference type="ARBA" id="ARBA00004141"/>
    </source>
</evidence>
<evidence type="ECO:0000256" key="8">
    <source>
        <dbReference type="ARBA" id="ARBA00031028"/>
    </source>
</evidence>
<sequence>MLIIGIITLLLYSSYNKIQWEELKNIYRISGLIILYSIIILYNSTNIIYIGKSLSIFNDLLMITPYTIYIKILILIITLLYIIIMNEYMKLNVNRYSLIYSDYTLLILFNVLGMCLFVESYNSLLIYICIELQSYSIYLITSRYNNSYYSSKSGLIYFLIGSLASIMILIGLVILYSITGLTNIYDINMYLSVNNINSNILLLSYILIFIGLLFKIGIAPLHNWIINIYVDVPTIITIWISLVTKISILTFIYTLIYNMSNIFITQSDNLLNILYILSILSILSMIIGSIGGISQINIKRIIAYSGLANSGYMLYAIIANNQLTLQAYIFNISQYSLTHINWFLILILTIIYKAIYSYINNNNKEMKYLPQLNNIYGYIVINPYLSFSYIVTLSSLIGIPPLLGFYGKYYMIITGIYSGYLYSSIILIFVSGITAYYYSYVINLLTFKVFSNNNNNNNNINNNNINIKDKDNIQIYSNQYNNIRNQIMVLSYSICYIISLITFIILFPLLILDIYTNGSIILDFYQFML</sequence>
<evidence type="ECO:0000256" key="9">
    <source>
        <dbReference type="ARBA" id="ARBA00049551"/>
    </source>
</evidence>
<dbReference type="AlphaFoldDB" id="A0A060RCP8"/>
<evidence type="ECO:0000259" key="11">
    <source>
        <dbReference type="Pfam" id="PF00361"/>
    </source>
</evidence>
<keyword evidence="7 10" id="KW-0472">Membrane</keyword>
<keyword evidence="5 10" id="KW-0812">Transmembrane</keyword>
<protein>
    <recommendedName>
        <fullName evidence="4">NADH-ubiquinone oxidoreductase chain 2</fullName>
        <ecNumber evidence="3">7.1.1.2</ecNumber>
    </recommendedName>
    <alternativeName>
        <fullName evidence="8">NADH dehydrogenase subunit 2</fullName>
    </alternativeName>
</protein>
<organism evidence="12">
    <name type="scientific">Blastobotrys adeninivorans</name>
    <name type="common">Yeast</name>
    <name type="synonym">Arxula adeninivorans</name>
    <dbReference type="NCBI Taxonomy" id="409370"/>
    <lineage>
        <taxon>Eukaryota</taxon>
        <taxon>Fungi</taxon>
        <taxon>Dikarya</taxon>
        <taxon>Ascomycota</taxon>
        <taxon>Saccharomycotina</taxon>
        <taxon>Dipodascomycetes</taxon>
        <taxon>Dipodascales</taxon>
        <taxon>Trichomonascaceae</taxon>
        <taxon>Blastobotrys</taxon>
    </lineage>
</organism>
<feature type="transmembrane region" description="Helical" evidence="10">
    <location>
        <begin position="26"/>
        <end position="51"/>
    </location>
</feature>
<feature type="transmembrane region" description="Helical" evidence="10">
    <location>
        <begin position="339"/>
        <end position="355"/>
    </location>
</feature>
<feature type="transmembrane region" description="Helical" evidence="10">
    <location>
        <begin position="375"/>
        <end position="399"/>
    </location>
</feature>
<feature type="transmembrane region" description="Helical" evidence="10">
    <location>
        <begin position="228"/>
        <end position="253"/>
    </location>
</feature>
<feature type="transmembrane region" description="Helical" evidence="10">
    <location>
        <begin position="198"/>
        <end position="216"/>
    </location>
</feature>
<reference evidence="12" key="2">
    <citation type="submission" date="2014-06" db="EMBL/GenBank/DDBJ databases">
        <title>The complete genome of Blastobotrys (Arxula) adeninivorans LS3 - a yeast of biotechnological interest.</title>
        <authorList>
            <person name="Kunze G."/>
            <person name="Gaillardin C."/>
            <person name="Czernicka M."/>
            <person name="Durrens P."/>
            <person name="Martin T."/>
            <person name="Boer E."/>
            <person name="Gabaldon T."/>
            <person name="Cruz J."/>
            <person name="Talla E."/>
            <person name="Marck C."/>
            <person name="Goffeau A."/>
            <person name="Barbe V."/>
            <person name="Baret P."/>
            <person name="Baronian K."/>
            <person name="Beier S."/>
            <person name="Bleykasten C."/>
            <person name="Bode R."/>
            <person name="Casaregola S."/>
            <person name="Despons L."/>
            <person name="Fairhead C."/>
            <person name="Giersberg M."/>
            <person name="Gierski P."/>
            <person name="Hahnel U."/>
            <person name="Hartmann A."/>
            <person name="Jankowska D."/>
            <person name="Jubin C."/>
            <person name="Jung P."/>
            <person name="Lafontaine I."/>
            <person name="Leh-Louis V."/>
            <person name="Lemaire M."/>
            <person name="Marcet-Houben M."/>
            <person name="Mascher M."/>
            <person name="Morel G."/>
            <person name="Richard G.-F."/>
            <person name="Riechen J."/>
            <person name="Sacerdot C."/>
            <person name="Sarkar A."/>
            <person name="Savel G."/>
            <person name="Schacherer J."/>
            <person name="Sherman D."/>
            <person name="Straub M.-L."/>
            <person name="Stein N."/>
            <person name="Thierry A."/>
            <person name="Trautwein-Schult A."/>
            <person name="Westhof E."/>
            <person name="Worch S."/>
            <person name="Dujon B."/>
            <person name="Souciet J.-L."/>
            <person name="Wincker P."/>
            <person name="Scholz U."/>
            <person name="Neuveglise N."/>
        </authorList>
    </citation>
    <scope>NUCLEOTIDE SEQUENCE</scope>
    <source>
        <strain evidence="12">LS3</strain>
    </source>
</reference>